<dbReference type="EMBL" id="QWET01000014">
    <property type="protein sequence ID" value="RIH63980.1"/>
    <property type="molecule type" value="Genomic_DNA"/>
</dbReference>
<dbReference type="Gene3D" id="3.20.20.70">
    <property type="entry name" value="Aldolase class I"/>
    <property type="match status" value="1"/>
</dbReference>
<accession>A0A399D0T1</accession>
<name>A0A399D0T1_9BACT</name>
<comment type="caution">
    <text evidence="2">The sequence shown here is derived from an EMBL/GenBank/DDBJ whole genome shotgun (WGS) entry which is preliminary data.</text>
</comment>
<evidence type="ECO:0000313" key="3">
    <source>
        <dbReference type="Proteomes" id="UP000266441"/>
    </source>
</evidence>
<evidence type="ECO:0000256" key="1">
    <source>
        <dbReference type="ARBA" id="ARBA00023277"/>
    </source>
</evidence>
<dbReference type="PANTHER" id="PTHR31268:SF32">
    <property type="entry name" value="GALACTINOL--SUCROSE GALACTOSYLTRANSFERASE 2-RELATED"/>
    <property type="match status" value="1"/>
</dbReference>
<keyword evidence="1" id="KW-0119">Carbohydrate metabolism</keyword>
<dbReference type="InterPro" id="IPR017853">
    <property type="entry name" value="GH"/>
</dbReference>
<dbReference type="SUPFAM" id="SSF51445">
    <property type="entry name" value="(Trans)glycosidases"/>
    <property type="match status" value="1"/>
</dbReference>
<dbReference type="OrthoDB" id="9758822at2"/>
<dbReference type="InterPro" id="IPR008811">
    <property type="entry name" value="Glycosyl_hydrolases_36"/>
</dbReference>
<dbReference type="Pfam" id="PF05691">
    <property type="entry name" value="Raffinose_syn"/>
    <property type="match status" value="3"/>
</dbReference>
<sequence length="724" mass="82919">MHYINIIRVEKLTIILLLLLFGLKANPQKIDLITRQGAIHVLYEGKERISGGVPIFQGSPPGAPSIIQSVEKDSVLLLSIRADNQRFIKGDEFVGVFFDKINDYQTGISLWRYGPYLSWTKPIRIDPLGQMAESDIQFYYWKHSDGLYGAALPLSGNGYRSTLGNDNNRWGCKALTYKSHYQDKDIPCIAIAFGENPFELFSRIYRVALESMGKGENIQAKKILPEPFNYIGWCSWNSSNYGKKLNEDLLIDAAKSFCENNFPLGWILIDDGWIQHRELMLTSLEPPKEKFPNGFHMVVDNLKKDFRIKYIGVWHTINGYWHGIDSISELGKRYRSEMFSWKHKENTEIKDSLLCPFYFIRPESDSLLAFYESWHKYFRSQGIDFVKVDYQLITELMAIGNYPVFQFSESIYEAMNKSVKDNFDNAIIHCMDMTPQAYLNFGETAVARCVEDYVPYKPEENYNLVHGNAAAHIVQALYNSIYFSQMVFPDLDMFQSHNPNAVFHAIARALNNGPIYITDNVGKQNFDVLTPLIYADGKIIRSQTSLLPTEDCLFTVQDEVPFKAFSKVGNKGLLAVWNAADADKVAGHIKVADINEINGKDFLLYEYFSNKVRMIRRETKINIELLRMGFKLFYVIPVTDGFAAIGLTNKYNAPATILAENKNGRSVKVKVYEGGTFKAFVETKPKQIKVDGELIFEFRYLDQILILDVLQKNSGVHPEIEILW</sequence>
<evidence type="ECO:0008006" key="4">
    <source>
        <dbReference type="Google" id="ProtNLM"/>
    </source>
</evidence>
<gene>
    <name evidence="2" type="ORF">D1164_16735</name>
</gene>
<proteinExistence type="predicted"/>
<dbReference type="AlphaFoldDB" id="A0A399D0T1"/>
<dbReference type="PANTHER" id="PTHR31268">
    <property type="match status" value="1"/>
</dbReference>
<dbReference type="InterPro" id="IPR013785">
    <property type="entry name" value="Aldolase_TIM"/>
</dbReference>
<evidence type="ECO:0000313" key="2">
    <source>
        <dbReference type="EMBL" id="RIH63980.1"/>
    </source>
</evidence>
<protein>
    <recommendedName>
        <fullName evidence="4">Alpha-galactosidase</fullName>
    </recommendedName>
</protein>
<organism evidence="2 3">
    <name type="scientific">Mariniphaga sediminis</name>
    <dbReference type="NCBI Taxonomy" id="1628158"/>
    <lineage>
        <taxon>Bacteria</taxon>
        <taxon>Pseudomonadati</taxon>
        <taxon>Bacteroidota</taxon>
        <taxon>Bacteroidia</taxon>
        <taxon>Marinilabiliales</taxon>
        <taxon>Prolixibacteraceae</taxon>
        <taxon>Mariniphaga</taxon>
    </lineage>
</organism>
<keyword evidence="3" id="KW-1185">Reference proteome</keyword>
<reference evidence="2 3" key="1">
    <citation type="journal article" date="2015" name="Int. J. Syst. Evol. Microbiol.">
        <title>Mariniphaga sediminis sp. nov., isolated from coastal sediment.</title>
        <authorList>
            <person name="Wang F.Q."/>
            <person name="Shen Q.Y."/>
            <person name="Chen G.J."/>
            <person name="Du Z.J."/>
        </authorList>
    </citation>
    <scope>NUCLEOTIDE SEQUENCE [LARGE SCALE GENOMIC DNA]</scope>
    <source>
        <strain evidence="2 3">SY21</strain>
    </source>
</reference>
<dbReference type="Proteomes" id="UP000266441">
    <property type="component" value="Unassembled WGS sequence"/>
</dbReference>